<dbReference type="Gene3D" id="1.10.10.10">
    <property type="entry name" value="Winged helix-like DNA-binding domain superfamily/Winged helix DNA-binding domain"/>
    <property type="match status" value="1"/>
</dbReference>
<dbReference type="PANTHER" id="PTHR16255:SF1">
    <property type="entry name" value="REQUIRED FOR MEIOTIC NUCLEAR DIVISION PROTEIN 1 HOMOLOG"/>
    <property type="match status" value="1"/>
</dbReference>
<comment type="similarity">
    <text evidence="1">Belongs to the RMD1/sif2 family.</text>
</comment>
<dbReference type="GO" id="GO:0005739">
    <property type="term" value="C:mitochondrion"/>
    <property type="evidence" value="ECO:0007669"/>
    <property type="project" value="UniProtKB-ARBA"/>
</dbReference>
<dbReference type="EMBL" id="BPLQ01014434">
    <property type="protein sequence ID" value="GIY79657.1"/>
    <property type="molecule type" value="Genomic_DNA"/>
</dbReference>
<gene>
    <name evidence="4" type="primary">RMND1</name>
    <name evidence="4" type="ORF">CDAR_622571</name>
</gene>
<feature type="compositionally biased region" description="Polar residues" evidence="2">
    <location>
        <begin position="141"/>
        <end position="154"/>
    </location>
</feature>
<dbReference type="InterPro" id="IPR001346">
    <property type="entry name" value="Interferon_reg_fact_DNA-bd_dom"/>
</dbReference>
<protein>
    <submittedName>
        <fullName evidence="4">Required for meiotic nuclear division protein 1 homolog</fullName>
    </submittedName>
</protein>
<dbReference type="Pfam" id="PF00605">
    <property type="entry name" value="IRF"/>
    <property type="match status" value="1"/>
</dbReference>
<comment type="caution">
    <text evidence="4">The sequence shown here is derived from an EMBL/GenBank/DDBJ whole genome shotgun (WGS) entry which is preliminary data.</text>
</comment>
<dbReference type="Proteomes" id="UP001054837">
    <property type="component" value="Unassembled WGS sequence"/>
</dbReference>
<dbReference type="SUPFAM" id="SSF46785">
    <property type="entry name" value="Winged helix' DNA-binding domain"/>
    <property type="match status" value="1"/>
</dbReference>
<name>A0AAV4WAB1_9ARAC</name>
<feature type="domain" description="IRF tryptophan pentad repeat" evidence="3">
    <location>
        <begin position="3"/>
        <end position="105"/>
    </location>
</feature>
<evidence type="ECO:0000256" key="2">
    <source>
        <dbReference type="SAM" id="MobiDB-lite"/>
    </source>
</evidence>
<dbReference type="GO" id="GO:0070131">
    <property type="term" value="P:positive regulation of mitochondrial translation"/>
    <property type="evidence" value="ECO:0007669"/>
    <property type="project" value="TreeGrafter"/>
</dbReference>
<dbReference type="InterPro" id="IPR036388">
    <property type="entry name" value="WH-like_DNA-bd_sf"/>
</dbReference>
<dbReference type="AlphaFoldDB" id="A0AAV4WAB1"/>
<proteinExistence type="inferred from homology"/>
<dbReference type="InterPro" id="IPR051624">
    <property type="entry name" value="RMD1/Sad1-interacting"/>
</dbReference>
<dbReference type="Pfam" id="PF02582">
    <property type="entry name" value="DUF155"/>
    <property type="match status" value="1"/>
</dbReference>
<evidence type="ECO:0000259" key="3">
    <source>
        <dbReference type="PROSITE" id="PS51507"/>
    </source>
</evidence>
<dbReference type="InterPro" id="IPR036390">
    <property type="entry name" value="WH_DNA-bd_sf"/>
</dbReference>
<feature type="region of interest" description="Disordered" evidence="2">
    <location>
        <begin position="141"/>
        <end position="164"/>
    </location>
</feature>
<reference evidence="4 5" key="1">
    <citation type="submission" date="2021-06" db="EMBL/GenBank/DDBJ databases">
        <title>Caerostris darwini draft genome.</title>
        <authorList>
            <person name="Kono N."/>
            <person name="Arakawa K."/>
        </authorList>
    </citation>
    <scope>NUCLEOTIDE SEQUENCE [LARGE SCALE GENOMIC DNA]</scope>
</reference>
<organism evidence="4 5">
    <name type="scientific">Caerostris darwini</name>
    <dbReference type="NCBI Taxonomy" id="1538125"/>
    <lineage>
        <taxon>Eukaryota</taxon>
        <taxon>Metazoa</taxon>
        <taxon>Ecdysozoa</taxon>
        <taxon>Arthropoda</taxon>
        <taxon>Chelicerata</taxon>
        <taxon>Arachnida</taxon>
        <taxon>Araneae</taxon>
        <taxon>Araneomorphae</taxon>
        <taxon>Entelegynae</taxon>
        <taxon>Araneoidea</taxon>
        <taxon>Araneidae</taxon>
        <taxon>Caerostris</taxon>
    </lineage>
</organism>
<evidence type="ECO:0000256" key="1">
    <source>
        <dbReference type="ARBA" id="ARBA00008306"/>
    </source>
</evidence>
<dbReference type="PROSITE" id="PS51507">
    <property type="entry name" value="IRF_2"/>
    <property type="match status" value="1"/>
</dbReference>
<evidence type="ECO:0000313" key="4">
    <source>
        <dbReference type="EMBL" id="GIY79657.1"/>
    </source>
</evidence>
<keyword evidence="5" id="KW-1185">Reference proteome</keyword>
<evidence type="ECO:0000313" key="5">
    <source>
        <dbReference type="Proteomes" id="UP001054837"/>
    </source>
</evidence>
<dbReference type="InterPro" id="IPR003734">
    <property type="entry name" value="DUF155"/>
</dbReference>
<dbReference type="PANTHER" id="PTHR16255">
    <property type="entry name" value="REQUIRED FOR MEIOTIC NUCLEAR DIVISION PROTEIN 1 HOMOLOG"/>
    <property type="match status" value="1"/>
</dbReference>
<accession>A0AAV4WAB1</accession>
<sequence>MVKDLLVPWIIKNCDGESYKGMRWYNRESGIFSLYWEHQSSQSCRGNTRESAGDYEYCTAWARHKNNKSEHLPSMKAAFRNALDRNDKLERLPKMDNILLLRIKNFLYPTSPQDKISKSQKNTSSRGRIIEEVEEEYQIKNESSVNYGASTSNSTEEDSDRSPLPPFNTLVNEHKSYESLTGKFSYDGKSDENLWTPQFLSNSNKYSSALSADMEIPMELMDYNFPSQQTTYSLQPSPTTQNTNVIFNSMELMDYPFPSQPTTYSLQPAPITQNTNVIFHSNTELVKLGRSEYMEETYTSPFTQGEMIHNQPYSKTLDTTSFPTTLRCSTPEPATNLSNLLVSNVPEVSEISSSSIPFDCEQYSSTNLQQTFSSYKQFYSSLPSLGNMTNNIYPYAEFPSPSEVSSVDHGNLHMYKDDGSVCATVDELTDQFNDENSAVYRYHVCCLWSIGQSFTTFTGYSQYYRFWFYYYFVQVAVSYRKSAISNSCIVFFKSMFGRKSKAVFSLCWNIFNLNAGRCQQLSSTTRNCLKRNCLDRYPYLLANKNYVLNDLKICKFHYGATLYNISEEARDIQKSGAALQVKKRVPRKKVVAGKDTLEKETGLAVAYCTAENYDMLKLTEGLDKQGLYERLQPLEGAEDVIHVNAKYKVGDEPRQIYFFSEGSVVFWNVPDLEQQNVLRFLKPFETNSYDLDLVNEEKEDLDYYYSEKGCKFSRGRIILNSVGSTDYYTYTFSNVLALSVKLAIQEATLEKYVDKMELVTQKMKAGEKLTLSRNDVFKKRGQLFFLRHVINLSSDLLDTPDFYWDRQELEHLYKQTFNHLNITKRTKVMNERLSYCSELIDLLSNHMNDKHHVRLEWMIIILIMVEVAIELIHAGVKVIVT</sequence>
<dbReference type="GO" id="GO:0000976">
    <property type="term" value="F:transcription cis-regulatory region binding"/>
    <property type="evidence" value="ECO:0007669"/>
    <property type="project" value="InterPro"/>
</dbReference>